<accession>A0A6S7H308</accession>
<dbReference type="EMBL" id="CACRXK020001757">
    <property type="protein sequence ID" value="CAB3990940.1"/>
    <property type="molecule type" value="Genomic_DNA"/>
</dbReference>
<comment type="caution">
    <text evidence="1">The sequence shown here is derived from an EMBL/GenBank/DDBJ whole genome shotgun (WGS) entry which is preliminary data.</text>
</comment>
<evidence type="ECO:0000313" key="3">
    <source>
        <dbReference type="Proteomes" id="UP001152795"/>
    </source>
</evidence>
<evidence type="ECO:0000313" key="1">
    <source>
        <dbReference type="EMBL" id="CAB3990940.1"/>
    </source>
</evidence>
<keyword evidence="3" id="KW-1185">Reference proteome</keyword>
<dbReference type="EMBL" id="CACRXK020022963">
    <property type="protein sequence ID" value="CAB4037334.1"/>
    <property type="molecule type" value="Genomic_DNA"/>
</dbReference>
<evidence type="ECO:0000313" key="2">
    <source>
        <dbReference type="EMBL" id="CAB4037334.1"/>
    </source>
</evidence>
<reference evidence="1" key="1">
    <citation type="submission" date="2020-04" db="EMBL/GenBank/DDBJ databases">
        <authorList>
            <person name="Alioto T."/>
            <person name="Alioto T."/>
            <person name="Gomez Garrido J."/>
        </authorList>
    </citation>
    <scope>NUCLEOTIDE SEQUENCE</scope>
    <source>
        <strain evidence="1">A484AB</strain>
    </source>
</reference>
<sequence>MCERLMGSIDLLKASRGAYTSKAGFDVHSTTRHSVEAPFHDQLKGAWFCLKNGLLDPSKSSESPCCYPLDEGGKPSGKVSKSMLDVVDKGVAKISQNFKYKLYE</sequence>
<gene>
    <name evidence="2" type="ORF">PACLA_8A034936</name>
    <name evidence="1" type="ORF">PACLA_8A080030</name>
</gene>
<name>A0A6S7H308_PARCT</name>
<dbReference type="AlphaFoldDB" id="A0A6S7H308"/>
<protein>
    <submittedName>
        <fullName evidence="1">Uncharacterized protein</fullName>
    </submittedName>
</protein>
<dbReference type="Proteomes" id="UP001152795">
    <property type="component" value="Unassembled WGS sequence"/>
</dbReference>
<proteinExistence type="predicted"/>
<organism evidence="1 3">
    <name type="scientific">Paramuricea clavata</name>
    <name type="common">Red gorgonian</name>
    <name type="synonym">Violescent sea-whip</name>
    <dbReference type="NCBI Taxonomy" id="317549"/>
    <lineage>
        <taxon>Eukaryota</taxon>
        <taxon>Metazoa</taxon>
        <taxon>Cnidaria</taxon>
        <taxon>Anthozoa</taxon>
        <taxon>Octocorallia</taxon>
        <taxon>Malacalcyonacea</taxon>
        <taxon>Plexauridae</taxon>
        <taxon>Paramuricea</taxon>
    </lineage>
</organism>